<evidence type="ECO:0000256" key="2">
    <source>
        <dbReference type="SAM" id="SignalP"/>
    </source>
</evidence>
<dbReference type="RefSeq" id="WP_004337936.1">
    <property type="nucleotide sequence ID" value="NZ_AMXE01000032.1"/>
</dbReference>
<accession>N6Z6W7</accession>
<evidence type="ECO:0000313" key="4">
    <source>
        <dbReference type="Proteomes" id="UP000013232"/>
    </source>
</evidence>
<dbReference type="STRING" id="1123367.GCA_000621305_03675"/>
<feature type="signal peptide" evidence="2">
    <location>
        <begin position="1"/>
        <end position="20"/>
    </location>
</feature>
<dbReference type="eggNOG" id="ENOG5032Y09">
    <property type="taxonomic scope" value="Bacteria"/>
</dbReference>
<reference evidence="3 4" key="1">
    <citation type="submission" date="2012-09" db="EMBL/GenBank/DDBJ databases">
        <title>Draft Genome Sequences of 6 Strains from Genus Thauera.</title>
        <authorList>
            <person name="Liu B."/>
            <person name="Shapleigh J.P."/>
            <person name="Frostegard A.H."/>
        </authorList>
    </citation>
    <scope>NUCLEOTIDE SEQUENCE [LARGE SCALE GENOMIC DNA]</scope>
    <source>
        <strain evidence="4">47Lol / DSM 12138</strain>
    </source>
</reference>
<name>N6Z6W7_THAL4</name>
<keyword evidence="4" id="KW-1185">Reference proteome</keyword>
<dbReference type="Proteomes" id="UP000013232">
    <property type="component" value="Unassembled WGS sequence"/>
</dbReference>
<feature type="chain" id="PRO_5004128905" description="Cobalt-zinc-cadmium resistance protein" evidence="2">
    <location>
        <begin position="21"/>
        <end position="115"/>
    </location>
</feature>
<keyword evidence="2" id="KW-0732">Signal</keyword>
<gene>
    <name evidence="3" type="ORF">C666_09980</name>
</gene>
<dbReference type="AlphaFoldDB" id="N6Z6W7"/>
<evidence type="ECO:0000313" key="3">
    <source>
        <dbReference type="EMBL" id="ENO87889.1"/>
    </source>
</evidence>
<organism evidence="3 4">
    <name type="scientific">Thauera linaloolentis (strain DSM 12138 / JCM 21573 / CCUG 41526 / CIP 105981 / IAM 15112 / NBRC 102519 / 47Lol)</name>
    <dbReference type="NCBI Taxonomy" id="1123367"/>
    <lineage>
        <taxon>Bacteria</taxon>
        <taxon>Pseudomonadati</taxon>
        <taxon>Pseudomonadota</taxon>
        <taxon>Betaproteobacteria</taxon>
        <taxon>Rhodocyclales</taxon>
        <taxon>Zoogloeaceae</taxon>
        <taxon>Thauera</taxon>
    </lineage>
</organism>
<protein>
    <recommendedName>
        <fullName evidence="5">Cobalt-zinc-cadmium resistance protein</fullName>
    </recommendedName>
</protein>
<sequence length="115" mass="12154">MCRWLAILLLLILPLQSSWAAVSVYCQHEDGAAAEHLGHHAHPHQSGAGDTSGTEGSGVDSDCSFCHAASCMVLPVGASVPPFGVELALPRAEPRAWLLAGLPAEPERPKWRLPA</sequence>
<proteinExistence type="predicted"/>
<comment type="caution">
    <text evidence="3">The sequence shown here is derived from an EMBL/GenBank/DDBJ whole genome shotgun (WGS) entry which is preliminary data.</text>
</comment>
<feature type="region of interest" description="Disordered" evidence="1">
    <location>
        <begin position="37"/>
        <end position="59"/>
    </location>
</feature>
<evidence type="ECO:0008006" key="5">
    <source>
        <dbReference type="Google" id="ProtNLM"/>
    </source>
</evidence>
<dbReference type="EMBL" id="AMXE01000032">
    <property type="protein sequence ID" value="ENO87889.1"/>
    <property type="molecule type" value="Genomic_DNA"/>
</dbReference>
<dbReference type="OrthoDB" id="6717343at2"/>
<evidence type="ECO:0000256" key="1">
    <source>
        <dbReference type="SAM" id="MobiDB-lite"/>
    </source>
</evidence>